<dbReference type="AlphaFoldDB" id="A0A158QMK3"/>
<keyword evidence="1" id="KW-1133">Transmembrane helix</keyword>
<feature type="transmembrane region" description="Helical" evidence="1">
    <location>
        <begin position="126"/>
        <end position="145"/>
    </location>
</feature>
<dbReference type="WBParaSite" id="HPLM_0000863701-mRNA-1">
    <property type="protein sequence ID" value="HPLM_0000863701-mRNA-1"/>
    <property type="gene ID" value="HPLM_0000863701"/>
</dbReference>
<reference evidence="4" key="1">
    <citation type="submission" date="2016-04" db="UniProtKB">
        <authorList>
            <consortium name="WormBaseParasite"/>
        </authorList>
    </citation>
    <scope>IDENTIFICATION</scope>
</reference>
<reference evidence="2 3" key="2">
    <citation type="submission" date="2018-11" db="EMBL/GenBank/DDBJ databases">
        <authorList>
            <consortium name="Pathogen Informatics"/>
        </authorList>
    </citation>
    <scope>NUCLEOTIDE SEQUENCE [LARGE SCALE GENOMIC DNA]</scope>
    <source>
        <strain evidence="2 3">MHpl1</strain>
    </source>
</reference>
<organism evidence="4">
    <name type="scientific">Haemonchus placei</name>
    <name type="common">Barber's pole worm</name>
    <dbReference type="NCBI Taxonomy" id="6290"/>
    <lineage>
        <taxon>Eukaryota</taxon>
        <taxon>Metazoa</taxon>
        <taxon>Ecdysozoa</taxon>
        <taxon>Nematoda</taxon>
        <taxon>Chromadorea</taxon>
        <taxon>Rhabditida</taxon>
        <taxon>Rhabditina</taxon>
        <taxon>Rhabditomorpha</taxon>
        <taxon>Strongyloidea</taxon>
        <taxon>Trichostrongylidae</taxon>
        <taxon>Haemonchus</taxon>
    </lineage>
</organism>
<proteinExistence type="predicted"/>
<evidence type="ECO:0000313" key="4">
    <source>
        <dbReference type="WBParaSite" id="HPLM_0000863701-mRNA-1"/>
    </source>
</evidence>
<dbReference type="OrthoDB" id="5869723at2759"/>
<evidence type="ECO:0000313" key="2">
    <source>
        <dbReference type="EMBL" id="VDO35423.1"/>
    </source>
</evidence>
<keyword evidence="1" id="KW-0472">Membrane</keyword>
<dbReference type="Proteomes" id="UP000268014">
    <property type="component" value="Unassembled WGS sequence"/>
</dbReference>
<protein>
    <submittedName>
        <fullName evidence="4">Cation_ATPase_N domain-containing protein</fullName>
    </submittedName>
</protein>
<evidence type="ECO:0000256" key="1">
    <source>
        <dbReference type="SAM" id="Phobius"/>
    </source>
</evidence>
<evidence type="ECO:0000313" key="3">
    <source>
        <dbReference type="Proteomes" id="UP000268014"/>
    </source>
</evidence>
<keyword evidence="3" id="KW-1185">Reference proteome</keyword>
<name>A0A158QMK3_HAEPC</name>
<keyword evidence="1" id="KW-0812">Transmembrane</keyword>
<gene>
    <name evidence="2" type="ORF">HPLM_LOCUS8629</name>
</gene>
<accession>A0A158QMK3</accession>
<feature type="transmembrane region" description="Helical" evidence="1">
    <location>
        <begin position="151"/>
        <end position="172"/>
    </location>
</feature>
<sequence>MIDTEVPKKPQTQPKSEKFAFPNCKNSVSLTLLDELQSIIPVIELVSVKSRSSLLVFQKNEYTDKELFALAARSRDRQAIREFQAAICCHGLTENGVRRAKQRQDIYFVLKGFLLYIQKFFCNDKFEMICALLVSLTAVIVFQHFHRGMESVYFASELAIEVLLLLLILLIIEVELQGCNQITCRFSNYSGKVCNVQI</sequence>
<dbReference type="EMBL" id="UZAF01016901">
    <property type="protein sequence ID" value="VDO35423.1"/>
    <property type="molecule type" value="Genomic_DNA"/>
</dbReference>